<reference evidence="1" key="1">
    <citation type="journal article" date="2015" name="Proc. Natl. Acad. Sci. U.S.A.">
        <title>Networks of energetic and metabolic interactions define dynamics in microbial communities.</title>
        <authorList>
            <person name="Embree M."/>
            <person name="Liu J.K."/>
            <person name="Al-Bassam M.M."/>
            <person name="Zengler K."/>
        </authorList>
    </citation>
    <scope>NUCLEOTIDE SEQUENCE</scope>
</reference>
<evidence type="ECO:0000313" key="1">
    <source>
        <dbReference type="EMBL" id="KUG19055.1"/>
    </source>
</evidence>
<dbReference type="EMBL" id="LNQE01001333">
    <property type="protein sequence ID" value="KUG19055.1"/>
    <property type="molecule type" value="Genomic_DNA"/>
</dbReference>
<dbReference type="AlphaFoldDB" id="A0A0W8FDV8"/>
<proteinExistence type="predicted"/>
<name>A0A0W8FDV8_9ZZZZ</name>
<comment type="caution">
    <text evidence="1">The sequence shown here is derived from an EMBL/GenBank/DDBJ whole genome shotgun (WGS) entry which is preliminary data.</text>
</comment>
<gene>
    <name evidence="1" type="ORF">ASZ90_011231</name>
</gene>
<organism evidence="1">
    <name type="scientific">hydrocarbon metagenome</name>
    <dbReference type="NCBI Taxonomy" id="938273"/>
    <lineage>
        <taxon>unclassified sequences</taxon>
        <taxon>metagenomes</taxon>
        <taxon>ecological metagenomes</taxon>
    </lineage>
</organism>
<accession>A0A0W8FDV8</accession>
<protein>
    <submittedName>
        <fullName evidence="1">Uncharacterized protein</fullName>
    </submittedName>
</protein>
<sequence length="39" mass="4799">MMPHEFPGEFKHAGCRQQYLRTPFMHKPIMMPFDGYRRE</sequence>